<evidence type="ECO:0000256" key="2">
    <source>
        <dbReference type="SAM" id="Phobius"/>
    </source>
</evidence>
<evidence type="ECO:0000313" key="4">
    <source>
        <dbReference type="EMBL" id="EFO83627.1"/>
    </source>
</evidence>
<dbReference type="eggNOG" id="ENOG502S7EZ">
    <property type="taxonomic scope" value="Eukaryota"/>
</dbReference>
<name>E3LWA7_CAERE</name>
<keyword evidence="5" id="KW-1185">Reference proteome</keyword>
<keyword evidence="2" id="KW-0812">Transmembrane</keyword>
<dbReference type="InParanoid" id="E3LWA7"/>
<feature type="compositionally biased region" description="Low complexity" evidence="1">
    <location>
        <begin position="93"/>
        <end position="125"/>
    </location>
</feature>
<dbReference type="HOGENOM" id="CLU_058689_0_0_1"/>
<feature type="region of interest" description="Disordered" evidence="1">
    <location>
        <begin position="92"/>
        <end position="125"/>
    </location>
</feature>
<dbReference type="OMA" id="PFNYNGR"/>
<dbReference type="Proteomes" id="UP000008281">
    <property type="component" value="Unassembled WGS sequence"/>
</dbReference>
<accession>E3LWA7</accession>
<feature type="compositionally biased region" description="Low complexity" evidence="1">
    <location>
        <begin position="232"/>
        <end position="283"/>
    </location>
</feature>
<evidence type="ECO:0000259" key="3">
    <source>
        <dbReference type="Pfam" id="PF01705"/>
    </source>
</evidence>
<protein>
    <submittedName>
        <fullName evidence="4">CRE-PQN-83 protein</fullName>
    </submittedName>
</protein>
<dbReference type="Pfam" id="PF01705">
    <property type="entry name" value="CX"/>
    <property type="match status" value="1"/>
</dbReference>
<dbReference type="EMBL" id="DS268417">
    <property type="protein sequence ID" value="EFO83627.1"/>
    <property type="molecule type" value="Genomic_DNA"/>
</dbReference>
<dbReference type="InterPro" id="IPR002619">
    <property type="entry name" value="CX"/>
</dbReference>
<dbReference type="PANTHER" id="PTHR47520:SF8">
    <property type="entry name" value="CX DOMAIN-CONTAINING PROTEIN"/>
    <property type="match status" value="1"/>
</dbReference>
<feature type="domain" description="CX" evidence="3">
    <location>
        <begin position="125"/>
        <end position="161"/>
    </location>
</feature>
<feature type="transmembrane region" description="Helical" evidence="2">
    <location>
        <begin position="187"/>
        <end position="208"/>
    </location>
</feature>
<dbReference type="FunCoup" id="E3LWA7">
    <property type="interactions" value="1629"/>
</dbReference>
<feature type="region of interest" description="Disordered" evidence="1">
    <location>
        <begin position="229"/>
        <end position="283"/>
    </location>
</feature>
<reference evidence="4" key="1">
    <citation type="submission" date="2007-07" db="EMBL/GenBank/DDBJ databases">
        <title>PCAP assembly of the Caenorhabditis remanei genome.</title>
        <authorList>
            <consortium name="The Caenorhabditis remanei Sequencing Consortium"/>
            <person name="Wilson R.K."/>
        </authorList>
    </citation>
    <scope>NUCLEOTIDE SEQUENCE [LARGE SCALE GENOMIC DNA]</scope>
    <source>
        <strain evidence="4">PB4641</strain>
    </source>
</reference>
<dbReference type="OrthoDB" id="5871812at2759"/>
<keyword evidence="2" id="KW-1133">Transmembrane helix</keyword>
<evidence type="ECO:0000256" key="1">
    <source>
        <dbReference type="SAM" id="MobiDB-lite"/>
    </source>
</evidence>
<gene>
    <name evidence="4" type="primary">Cre-pqn-83</name>
    <name evidence="4" type="ORF">CRE_02861</name>
</gene>
<dbReference type="STRING" id="31234.E3LWA7"/>
<evidence type="ECO:0000313" key="5">
    <source>
        <dbReference type="Proteomes" id="UP000008281"/>
    </source>
</evidence>
<proteinExistence type="predicted"/>
<keyword evidence="2" id="KW-0472">Membrane</keyword>
<dbReference type="PANTHER" id="PTHR47520">
    <property type="entry name" value="CX DOMAIN-CONTAINING PROTEIN-RELATED"/>
    <property type="match status" value="1"/>
</dbReference>
<dbReference type="AlphaFoldDB" id="E3LWA7"/>
<sequence length="283" mass="30517">MGMNYTNKGPNMVMVFRPGTGLGSQSSSGTFKKALIGGALGAAGGILAYEAGKAIIKSATEPFNYNGRNYNWDNHGQVKNGEFQCSMPLNQLTQQQSTTTSTTTTTTTGAPDASTTVNPVSTTPTPDQVLQNIQYPDGSRPKTIVWACKQGREVCCGTDCCPAPVQNQNNGGAGGSHGSTGSSAGTIALVVLLILLLLCCGCCIGAYFCCRSIFDCGDDKHDNQQYHDDYSQQQQYQMQNYPPQQQQQQGGYYQQPQGQYQQGYPQGGNYYPQQNNYPSHPTY</sequence>
<organism evidence="5">
    <name type="scientific">Caenorhabditis remanei</name>
    <name type="common">Caenorhabditis vulgaris</name>
    <dbReference type="NCBI Taxonomy" id="31234"/>
    <lineage>
        <taxon>Eukaryota</taxon>
        <taxon>Metazoa</taxon>
        <taxon>Ecdysozoa</taxon>
        <taxon>Nematoda</taxon>
        <taxon>Chromadorea</taxon>
        <taxon>Rhabditida</taxon>
        <taxon>Rhabditina</taxon>
        <taxon>Rhabditomorpha</taxon>
        <taxon>Rhabditoidea</taxon>
        <taxon>Rhabditidae</taxon>
        <taxon>Peloderinae</taxon>
        <taxon>Caenorhabditis</taxon>
    </lineage>
</organism>